<proteinExistence type="predicted"/>
<name>A0AAN7ZSV5_9SACH</name>
<feature type="compositionally biased region" description="Polar residues" evidence="1">
    <location>
        <begin position="902"/>
        <end position="938"/>
    </location>
</feature>
<feature type="region of interest" description="Disordered" evidence="1">
    <location>
        <begin position="522"/>
        <end position="541"/>
    </location>
</feature>
<dbReference type="EMBL" id="JAWIZZ010000038">
    <property type="protein sequence ID" value="KAK5780974.1"/>
    <property type="molecule type" value="Genomic_DNA"/>
</dbReference>
<feature type="compositionally biased region" description="Polar residues" evidence="1">
    <location>
        <begin position="706"/>
        <end position="715"/>
    </location>
</feature>
<protein>
    <submittedName>
        <fullName evidence="2">Uncharacterized protein</fullName>
    </submittedName>
</protein>
<dbReference type="AlphaFoldDB" id="A0AAN7ZSV5"/>
<feature type="compositionally biased region" description="Basic and acidic residues" evidence="1">
    <location>
        <begin position="696"/>
        <end position="705"/>
    </location>
</feature>
<feature type="compositionally biased region" description="Basic and acidic residues" evidence="1">
    <location>
        <begin position="406"/>
        <end position="416"/>
    </location>
</feature>
<feature type="compositionally biased region" description="Low complexity" evidence="1">
    <location>
        <begin position="324"/>
        <end position="343"/>
    </location>
</feature>
<evidence type="ECO:0000313" key="2">
    <source>
        <dbReference type="EMBL" id="KAK5780974.1"/>
    </source>
</evidence>
<feature type="region of interest" description="Disordered" evidence="1">
    <location>
        <begin position="557"/>
        <end position="671"/>
    </location>
</feature>
<feature type="region of interest" description="Disordered" evidence="1">
    <location>
        <begin position="296"/>
        <end position="343"/>
    </location>
</feature>
<evidence type="ECO:0000313" key="3">
    <source>
        <dbReference type="Proteomes" id="UP001306508"/>
    </source>
</evidence>
<feature type="region of interest" description="Disordered" evidence="1">
    <location>
        <begin position="804"/>
        <end position="823"/>
    </location>
</feature>
<dbReference type="Proteomes" id="UP001306508">
    <property type="component" value="Unassembled WGS sequence"/>
</dbReference>
<evidence type="ECO:0000256" key="1">
    <source>
        <dbReference type="SAM" id="MobiDB-lite"/>
    </source>
</evidence>
<gene>
    <name evidence="2" type="ORF">RI543_001361</name>
</gene>
<reference evidence="3" key="1">
    <citation type="submission" date="2023-07" db="EMBL/GenBank/DDBJ databases">
        <title>A draft genome of Kazachstania heterogenica Y-27499.</title>
        <authorList>
            <person name="Donic C."/>
            <person name="Kralova J.S."/>
            <person name="Fidel L."/>
            <person name="Ben-Dor S."/>
            <person name="Jung S."/>
        </authorList>
    </citation>
    <scope>NUCLEOTIDE SEQUENCE [LARGE SCALE GENOMIC DNA]</scope>
    <source>
        <strain evidence="3">Y27499</strain>
    </source>
</reference>
<feature type="compositionally biased region" description="Polar residues" evidence="1">
    <location>
        <begin position="1"/>
        <end position="21"/>
    </location>
</feature>
<feature type="region of interest" description="Disordered" evidence="1">
    <location>
        <begin position="1"/>
        <end position="25"/>
    </location>
</feature>
<feature type="compositionally biased region" description="Basic and acidic residues" evidence="1">
    <location>
        <begin position="498"/>
        <end position="510"/>
    </location>
</feature>
<feature type="compositionally biased region" description="Polar residues" evidence="1">
    <location>
        <begin position="558"/>
        <end position="617"/>
    </location>
</feature>
<sequence length="1132" mass="124135">MTTVNESMVSSSPITASYGQDKSNKKRSISSSLLNFFSRITHNNENEINDSYPDEAVQIRKKKRLGYTKSSPSHNSSSDNGNDDNNSDYHFTYNKGTNSYMEQPLILYETDDHGSDNQDISINSIRPPILPILPIQRLKLLRRKQILRLKRDTELIQNIDSNGVDTRDTRDTSVKLFKPNNNKAIDLKQHQTLSYPEPLDFNQSVTINKLDTPSPVKNSSHIDELILDSTTNNIVINNKKRNATMYRNNNNNNNDNNKLIQLQSKRIPTKMNKNKFKGTRWSGYFKYDLSEYDTKPKISEPNGIIDTISNSTRQTDDSKDTTKNSGNNSSSSDSDSIANNNNNMINFESGKTFKIPISELAEFSETSITNKKLSKNKLNILIHGSKLQQYAKHNEILPKNDTVTEDETKNSKKKENSFVSIGKMKNENNDKDKDKDTKKSNIVLPTAGFDFLKNDVAQPKNITFSFNNQNKVDENKDKKDIITEKSLFSFSNSIKTGKDEDIEKKQEDKTAGNGSKLSFSFNTKNNFTSGQKDEQLVQKHPSSAVSIDLTKDLKKPTFTFTSNRNTDTENKTLSFSFGSQSNDNVNNKPNITTPKFSFGSTNLKSNNSTSIDTTKTPSFVFGTKSETAKNSSKDSRDNDNKEGSDEDDRRPRKRPTFSFTTPSTTDNKNLDAGIINATDTIKPSFNFGFANNTTNNKKDDGKETSKTPSFSFGLTNSNVEKKPLSFSFDSKLKSSENTVSASSKITPSEENNLSSLNFATNVSGTQETGNQDSKKQNIFSFGKNTSSEQASLKKTIGTAAKASNGGPSFTFGAKPATGTSETTQSTFPFNNKVDIISNDSSAKPSFTFGATTSSSTGKLGSTVLSKPSFSFGAPNKEATSINTVTSTASLSSVSKSAGTMDLQPNNDAKSLGVSLTNPLLSKSGDSNATNSGPSTNVASAGGGFKFARQQVLSLGTNIGQQDSTSASGTSLFGGNTAAGMNGMQTNNVLNNNNNNLGNNQGFNFTFNASNNNSNNSTMNSFGNNTNNNTLPGGSVFSFNNNNTSNNMFTSNNNMNGSSFKFGQQQQSQINNTFHPSSQVNFNFNQNANANPAEIFSGSLNNNNGMGNMTNTITPQPNQFPHRKIARMRASRR</sequence>
<feature type="compositionally biased region" description="Low complexity" evidence="1">
    <location>
        <begin position="70"/>
        <end position="80"/>
    </location>
</feature>
<feature type="region of interest" description="Disordered" evidence="1">
    <location>
        <begin position="401"/>
        <end position="439"/>
    </location>
</feature>
<feature type="region of interest" description="Disordered" evidence="1">
    <location>
        <begin position="685"/>
        <end position="715"/>
    </location>
</feature>
<feature type="compositionally biased region" description="Basic and acidic residues" evidence="1">
    <location>
        <begin position="424"/>
        <end position="439"/>
    </location>
</feature>
<feature type="region of interest" description="Disordered" evidence="1">
    <location>
        <begin position="64"/>
        <end position="95"/>
    </location>
</feature>
<accession>A0AAN7ZSV5</accession>
<keyword evidence="3" id="KW-1185">Reference proteome</keyword>
<organism evidence="2 3">
    <name type="scientific">Arxiozyma heterogenica</name>
    <dbReference type="NCBI Taxonomy" id="278026"/>
    <lineage>
        <taxon>Eukaryota</taxon>
        <taxon>Fungi</taxon>
        <taxon>Dikarya</taxon>
        <taxon>Ascomycota</taxon>
        <taxon>Saccharomycotina</taxon>
        <taxon>Saccharomycetes</taxon>
        <taxon>Saccharomycetales</taxon>
        <taxon>Saccharomycetaceae</taxon>
        <taxon>Arxiozyma</taxon>
    </lineage>
</organism>
<feature type="region of interest" description="Disordered" evidence="1">
    <location>
        <begin position="896"/>
        <end position="941"/>
    </location>
</feature>
<feature type="compositionally biased region" description="Low complexity" evidence="1">
    <location>
        <begin position="656"/>
        <end position="665"/>
    </location>
</feature>
<feature type="compositionally biased region" description="Basic and acidic residues" evidence="1">
    <location>
        <begin position="631"/>
        <end position="650"/>
    </location>
</feature>
<feature type="region of interest" description="Disordered" evidence="1">
    <location>
        <begin position="498"/>
        <end position="517"/>
    </location>
</feature>
<comment type="caution">
    <text evidence="2">The sequence shown here is derived from an EMBL/GenBank/DDBJ whole genome shotgun (WGS) entry which is preliminary data.</text>
</comment>